<evidence type="ECO:0000256" key="3">
    <source>
        <dbReference type="ARBA" id="ARBA00022692"/>
    </source>
</evidence>
<dbReference type="OrthoDB" id="19110at2157"/>
<keyword evidence="7 9" id="KW-0472">Membrane</keyword>
<evidence type="ECO:0000256" key="5">
    <source>
        <dbReference type="ARBA" id="ARBA00022946"/>
    </source>
</evidence>
<evidence type="ECO:0000313" key="11">
    <source>
        <dbReference type="EMBL" id="EMA33316.1"/>
    </source>
</evidence>
<keyword evidence="5" id="KW-0809">Transit peptide</keyword>
<organism evidence="11 12">
    <name type="scientific">Halobiforma nitratireducens JCM 10879</name>
    <dbReference type="NCBI Taxonomy" id="1227454"/>
    <lineage>
        <taxon>Archaea</taxon>
        <taxon>Methanobacteriati</taxon>
        <taxon>Methanobacteriota</taxon>
        <taxon>Stenosarchaea group</taxon>
        <taxon>Halobacteria</taxon>
        <taxon>Halobacteriales</taxon>
        <taxon>Natrialbaceae</taxon>
        <taxon>Halobiforma</taxon>
    </lineage>
</organism>
<evidence type="ECO:0000256" key="1">
    <source>
        <dbReference type="ARBA" id="ARBA00004141"/>
    </source>
</evidence>
<proteinExistence type="predicted"/>
<dbReference type="PATRIC" id="fig|1227454.3.peg.2827"/>
<feature type="transmembrane region" description="Helical" evidence="9">
    <location>
        <begin position="311"/>
        <end position="331"/>
    </location>
</feature>
<name>M0LIG6_9EURY</name>
<feature type="transmembrane region" description="Helical" evidence="9">
    <location>
        <begin position="370"/>
        <end position="392"/>
    </location>
</feature>
<evidence type="ECO:0000256" key="4">
    <source>
        <dbReference type="ARBA" id="ARBA00022801"/>
    </source>
</evidence>
<feature type="region of interest" description="Disordered" evidence="8">
    <location>
        <begin position="1"/>
        <end position="26"/>
    </location>
</feature>
<dbReference type="STRING" id="1227454.C446_13829"/>
<dbReference type="EMBL" id="AOMA01000142">
    <property type="protein sequence ID" value="EMA33316.1"/>
    <property type="molecule type" value="Genomic_DNA"/>
</dbReference>
<feature type="transmembrane region" description="Helical" evidence="9">
    <location>
        <begin position="171"/>
        <end position="188"/>
    </location>
</feature>
<evidence type="ECO:0000256" key="6">
    <source>
        <dbReference type="ARBA" id="ARBA00022989"/>
    </source>
</evidence>
<dbReference type="CDD" id="cd06160">
    <property type="entry name" value="S2P-M50_like_2"/>
    <property type="match status" value="1"/>
</dbReference>
<dbReference type="AlphaFoldDB" id="M0LIG6"/>
<dbReference type="Pfam" id="PF02163">
    <property type="entry name" value="Peptidase_M50"/>
    <property type="match status" value="1"/>
</dbReference>
<reference evidence="11 12" key="1">
    <citation type="journal article" date="2014" name="PLoS Genet.">
        <title>Phylogenetically driven sequencing of extremely halophilic archaea reveals strategies for static and dynamic osmo-response.</title>
        <authorList>
            <person name="Becker E.A."/>
            <person name="Seitzer P.M."/>
            <person name="Tritt A."/>
            <person name="Larsen D."/>
            <person name="Krusor M."/>
            <person name="Yao A.I."/>
            <person name="Wu D."/>
            <person name="Madern D."/>
            <person name="Eisen J.A."/>
            <person name="Darling A.E."/>
            <person name="Facciotti M.T."/>
        </authorList>
    </citation>
    <scope>NUCLEOTIDE SEQUENCE [LARGE SCALE GENOMIC DNA]</scope>
    <source>
        <strain evidence="11 12">JCM 10879</strain>
    </source>
</reference>
<feature type="transmembrane region" description="Helical" evidence="9">
    <location>
        <begin position="270"/>
        <end position="290"/>
    </location>
</feature>
<gene>
    <name evidence="11" type="ORF">C446_13829</name>
</gene>
<dbReference type="InterPro" id="IPR008915">
    <property type="entry name" value="Peptidase_M50"/>
</dbReference>
<feature type="transmembrane region" description="Helical" evidence="9">
    <location>
        <begin position="337"/>
        <end position="358"/>
    </location>
</feature>
<keyword evidence="12" id="KW-1185">Reference proteome</keyword>
<comment type="subcellular location">
    <subcellularLocation>
        <location evidence="1">Membrane</location>
        <topology evidence="1">Multi-pass membrane protein</topology>
    </subcellularLocation>
</comment>
<dbReference type="eggNOG" id="arCOG00609">
    <property type="taxonomic scope" value="Archaea"/>
</dbReference>
<protein>
    <submittedName>
        <fullName evidence="11">Peptidase M50</fullName>
    </submittedName>
</protein>
<evidence type="ECO:0000259" key="10">
    <source>
        <dbReference type="Pfam" id="PF02163"/>
    </source>
</evidence>
<keyword evidence="6 9" id="KW-1133">Transmembrane helix</keyword>
<keyword evidence="4" id="KW-0378">Hydrolase</keyword>
<evidence type="ECO:0000256" key="8">
    <source>
        <dbReference type="SAM" id="MobiDB-lite"/>
    </source>
</evidence>
<dbReference type="PANTHER" id="PTHR31412:SF0">
    <property type="entry name" value="ZINC METALLOPROTEASE EGY1, CHLOROPLASTIC-RELATED"/>
    <property type="match status" value="1"/>
</dbReference>
<evidence type="ECO:0000256" key="7">
    <source>
        <dbReference type="ARBA" id="ARBA00023136"/>
    </source>
</evidence>
<dbReference type="GO" id="GO:0008233">
    <property type="term" value="F:peptidase activity"/>
    <property type="evidence" value="ECO:0007669"/>
    <property type="project" value="UniProtKB-KW"/>
</dbReference>
<sequence>MDDVDSPDSGPGTGFGRSSADESLEAGPPLERLRSVFAVYEVRTEGEDGDRIVYYGEPLQQPEQVMRELWPVFREEGYDLEIRTRHGEYVLVAEPTSVGVDGIPWTNVVLLALTVVSTLFAGSMWYHIDPINNPMEMWRAWPFTVAILGVLGVHEMGHYVLSRYHRVDASLPYFIPVPTLIGTMGAVIKMKGRMPDRKALFDIGVAGPLAGLVATVVVTIVGLHLPPVTAPTGIVDDPDAIQIQLGYPPLLEGLAAAFDQPLYRDDPATAVNPVVIGGWVGMFVTFLNLIPVGQLDGGHILRAMAGRYQETIAALVPGVLFGLAAYLYYVADYGLNSVLIWGIWGIFTAVLASVGPAHPVDDEELGTGRFILGIVTFALGLLCFMQVPIVVIE</sequence>
<feature type="domain" description="Peptidase M50" evidence="10">
    <location>
        <begin position="143"/>
        <end position="309"/>
    </location>
</feature>
<keyword evidence="3 9" id="KW-0812">Transmembrane</keyword>
<accession>M0LIG6</accession>
<dbReference type="GO" id="GO:0006508">
    <property type="term" value="P:proteolysis"/>
    <property type="evidence" value="ECO:0007669"/>
    <property type="project" value="UniProtKB-KW"/>
</dbReference>
<dbReference type="GO" id="GO:0016020">
    <property type="term" value="C:membrane"/>
    <property type="evidence" value="ECO:0007669"/>
    <property type="project" value="UniProtKB-SubCell"/>
</dbReference>
<comment type="caution">
    <text evidence="11">The sequence shown here is derived from an EMBL/GenBank/DDBJ whole genome shotgun (WGS) entry which is preliminary data.</text>
</comment>
<dbReference type="Proteomes" id="UP000011607">
    <property type="component" value="Unassembled WGS sequence"/>
</dbReference>
<feature type="transmembrane region" description="Helical" evidence="9">
    <location>
        <begin position="108"/>
        <end position="128"/>
    </location>
</feature>
<evidence type="ECO:0000256" key="9">
    <source>
        <dbReference type="SAM" id="Phobius"/>
    </source>
</evidence>
<evidence type="ECO:0000313" key="12">
    <source>
        <dbReference type="Proteomes" id="UP000011607"/>
    </source>
</evidence>
<dbReference type="RefSeq" id="WP_006673666.1">
    <property type="nucleotide sequence ID" value="NZ_AOMA01000142.1"/>
</dbReference>
<evidence type="ECO:0000256" key="2">
    <source>
        <dbReference type="ARBA" id="ARBA00022670"/>
    </source>
</evidence>
<dbReference type="InterPro" id="IPR044838">
    <property type="entry name" value="EGY1-like"/>
</dbReference>
<keyword evidence="2" id="KW-0645">Protease</keyword>
<feature type="transmembrane region" description="Helical" evidence="9">
    <location>
        <begin position="140"/>
        <end position="159"/>
    </location>
</feature>
<feature type="transmembrane region" description="Helical" evidence="9">
    <location>
        <begin position="200"/>
        <end position="223"/>
    </location>
</feature>
<dbReference type="PANTHER" id="PTHR31412">
    <property type="entry name" value="ZINC METALLOPROTEASE EGY1"/>
    <property type="match status" value="1"/>
</dbReference>